<keyword evidence="6" id="KW-0131">Cell cycle</keyword>
<dbReference type="Proteomes" id="UP000276437">
    <property type="component" value="Chromosome"/>
</dbReference>
<dbReference type="OrthoDB" id="9815382at2"/>
<name>A0A348AJK3_9FIRM</name>
<dbReference type="RefSeq" id="WP_126308295.1">
    <property type="nucleotide sequence ID" value="NZ_AP018449.1"/>
</dbReference>
<evidence type="ECO:0000256" key="2">
    <source>
        <dbReference type="ARBA" id="ARBA00022618"/>
    </source>
</evidence>
<feature type="coiled-coil region" evidence="7">
    <location>
        <begin position="35"/>
        <end position="69"/>
    </location>
</feature>
<dbReference type="InterPro" id="IPR023081">
    <property type="entry name" value="Cell_div_FtsB"/>
</dbReference>
<keyword evidence="2 8" id="KW-0132">Cell division</keyword>
<dbReference type="PANTHER" id="PTHR37485">
    <property type="entry name" value="CELL DIVISION PROTEIN FTSB"/>
    <property type="match status" value="1"/>
</dbReference>
<protein>
    <submittedName>
        <fullName evidence="8">Cell division protein FtsB</fullName>
    </submittedName>
</protein>
<organism evidence="8 9">
    <name type="scientific">Methylomusa anaerophila</name>
    <dbReference type="NCBI Taxonomy" id="1930071"/>
    <lineage>
        <taxon>Bacteria</taxon>
        <taxon>Bacillati</taxon>
        <taxon>Bacillota</taxon>
        <taxon>Negativicutes</taxon>
        <taxon>Selenomonadales</taxon>
        <taxon>Sporomusaceae</taxon>
        <taxon>Methylomusa</taxon>
    </lineage>
</organism>
<keyword evidence="3" id="KW-0812">Transmembrane</keyword>
<gene>
    <name evidence="8" type="ORF">MAMMFC1_01922</name>
</gene>
<keyword evidence="7" id="KW-0175">Coiled coil</keyword>
<proteinExistence type="predicted"/>
<keyword evidence="4" id="KW-1133">Transmembrane helix</keyword>
<dbReference type="Pfam" id="PF04977">
    <property type="entry name" value="DivIC"/>
    <property type="match status" value="1"/>
</dbReference>
<evidence type="ECO:0000313" key="9">
    <source>
        <dbReference type="Proteomes" id="UP000276437"/>
    </source>
</evidence>
<evidence type="ECO:0000256" key="5">
    <source>
        <dbReference type="ARBA" id="ARBA00023136"/>
    </source>
</evidence>
<keyword evidence="9" id="KW-1185">Reference proteome</keyword>
<evidence type="ECO:0000256" key="6">
    <source>
        <dbReference type="ARBA" id="ARBA00023306"/>
    </source>
</evidence>
<dbReference type="InterPro" id="IPR007060">
    <property type="entry name" value="FtsL/DivIC"/>
</dbReference>
<dbReference type="AlphaFoldDB" id="A0A348AJK3"/>
<dbReference type="PANTHER" id="PTHR37485:SF1">
    <property type="entry name" value="CELL DIVISION PROTEIN FTSB"/>
    <property type="match status" value="1"/>
</dbReference>
<sequence>MQKNRKRARFSWFRFFLLVLTAYFLYAAGNQQLELFRIRQEAKIMSERLQEVTRENQALAGEKEKLNQAAYIEKLAREQLGLVKPGEVPYIPASRPENSSGQ</sequence>
<keyword evidence="5" id="KW-0472">Membrane</keyword>
<dbReference type="EMBL" id="AP018449">
    <property type="protein sequence ID" value="BBB91251.1"/>
    <property type="molecule type" value="Genomic_DNA"/>
</dbReference>
<evidence type="ECO:0000256" key="1">
    <source>
        <dbReference type="ARBA" id="ARBA00022475"/>
    </source>
</evidence>
<evidence type="ECO:0000313" key="8">
    <source>
        <dbReference type="EMBL" id="BBB91251.1"/>
    </source>
</evidence>
<evidence type="ECO:0000256" key="7">
    <source>
        <dbReference type="SAM" id="Coils"/>
    </source>
</evidence>
<dbReference type="GO" id="GO:0030428">
    <property type="term" value="C:cell septum"/>
    <property type="evidence" value="ECO:0007669"/>
    <property type="project" value="TreeGrafter"/>
</dbReference>
<evidence type="ECO:0000256" key="4">
    <source>
        <dbReference type="ARBA" id="ARBA00022989"/>
    </source>
</evidence>
<evidence type="ECO:0000256" key="3">
    <source>
        <dbReference type="ARBA" id="ARBA00022692"/>
    </source>
</evidence>
<accession>A0A348AJK3</accession>
<reference evidence="8 9" key="1">
    <citation type="journal article" date="2018" name="Int. J. Syst. Evol. Microbiol.">
        <title>Methylomusa anaerophila gen. nov., sp. nov., an anaerobic methanol-utilizing bacterium isolated from a microbial fuel cell.</title>
        <authorList>
            <person name="Amano N."/>
            <person name="Yamamuro A."/>
            <person name="Miyahara M."/>
            <person name="Kouzuma A."/>
            <person name="Abe T."/>
            <person name="Watanabe K."/>
        </authorList>
    </citation>
    <scope>NUCLEOTIDE SEQUENCE [LARGE SCALE GENOMIC DNA]</scope>
    <source>
        <strain evidence="8 9">MMFC1</strain>
    </source>
</reference>
<dbReference type="GO" id="GO:0043093">
    <property type="term" value="P:FtsZ-dependent cytokinesis"/>
    <property type="evidence" value="ECO:0007669"/>
    <property type="project" value="TreeGrafter"/>
</dbReference>
<dbReference type="KEGG" id="mana:MAMMFC1_01922"/>
<keyword evidence="1" id="KW-1003">Cell membrane</keyword>